<dbReference type="Proteomes" id="UP000805193">
    <property type="component" value="Unassembled WGS sequence"/>
</dbReference>
<comment type="caution">
    <text evidence="1">The sequence shown here is derived from an EMBL/GenBank/DDBJ whole genome shotgun (WGS) entry which is preliminary data.</text>
</comment>
<sequence>MKLHQKKSKPKAVPSPKSGPKKARKSKPKPEPESDEDFSNEEDLEFSDGDHDISDLLVSDEGEPEPEAPKHALGDQASTQPRKKSKTAKSDLYKPPTAEELNNLKEVETLFHSNLFGLQLSDLLKEVALKEKHVHQFDAWLGLFRKALLALPAWDKAQENPEVNLKKAVLPLLGRSPRDPRCRFRFAPPRSVRLVGSHAFQGALGPDATADVALEMPQECFEKTDFLNRRYHVKRALFLSVLASHLRKSELVEEMKFGLHRGNTATPTLLLRPSGNAGKHFRVCLLPYPCPEQFKETRFVPVRSNLRASWFYATSAGDKSAADELPSPLYNASVLSDMKMVANAEFLAEKLADASAAVEAILLLKIWLKKRQLDQGPGAFSGFLMAMYVVHLLQQRQISAMMSSYQIARFVLLTLSRSDFARDSISLCTEEHPNRPSLEEFRAHYPIVFVDRSGFLNLFASVSLESYLRVKHEAGLAIGFLDSCSTDSFEVLFATSLPFERTFDCLVLLNGRDVETAVEALSLRDVLPDFDGDKTQPVASAICSLLRKGLGKRVCLVSTRPTTTQQWGLNQGPLAGEPSVAVGLLLDADHCYTLVDRGPPADSPDAPAFREFWGDRSELRRFQDGSILEAVVWQAKNAQDRRGLVLDVCRHILARHAGLSGLTTVGDFLDPLLQLPRVEFPSATPYGTGEEVTTELVAAYDDLAKILRRLHDLPLTVSSVRGTSPTLRSTEVFPPLVGALGTDYGAYFTTDDGFLCPLPFKAHVPHLVPLTRGKAPPLAHLVVHMEATGKWPDDLEALRRVKAAFHVTLAKMLRENAKLVTTAHPEHVDVLKDGFVFRLRIAAHKEIGLARQSVGPNGAIAIKDTDLSRKIEFETEILPSLTSTLHGLQQQHSTFSAACRLAKRWVASQLLSGHVTEECIELLVASVYVAPAPYAVPNSPRLGFQRFLALLANHDWSRQPLVVNFAGKISKDEEADIHSTFVGQRSTLPPMFLATPLDGQQRSRWTEHAPTGQILHRLVALSRESLRVLEGQVACPLEADVRQIFRPPLDPYDVIIHLDERRLPTAHLAVDCSHRTALKRRKDDCMPVVDFDVATLYVQALQETYGELALFFYDRYGGNLVAVLWKPHAFQPLPFKVSQIGGRTLNAEGKMVPNVEAILEDFSTLGKGLVTSVETRTSKWTV</sequence>
<gene>
    <name evidence="1" type="ORF">HPB47_021801</name>
</gene>
<keyword evidence="2" id="KW-1185">Reference proteome</keyword>
<evidence type="ECO:0000313" key="2">
    <source>
        <dbReference type="Proteomes" id="UP000805193"/>
    </source>
</evidence>
<organism evidence="1 2">
    <name type="scientific">Ixodes persulcatus</name>
    <name type="common">Taiga tick</name>
    <dbReference type="NCBI Taxonomy" id="34615"/>
    <lineage>
        <taxon>Eukaryota</taxon>
        <taxon>Metazoa</taxon>
        <taxon>Ecdysozoa</taxon>
        <taxon>Arthropoda</taxon>
        <taxon>Chelicerata</taxon>
        <taxon>Arachnida</taxon>
        <taxon>Acari</taxon>
        <taxon>Parasitiformes</taxon>
        <taxon>Ixodida</taxon>
        <taxon>Ixodoidea</taxon>
        <taxon>Ixodidae</taxon>
        <taxon>Ixodinae</taxon>
        <taxon>Ixodes</taxon>
    </lineage>
</organism>
<protein>
    <submittedName>
        <fullName evidence="1">Uncharacterized protein</fullName>
    </submittedName>
</protein>
<proteinExistence type="predicted"/>
<name>A0AC60QCH0_IXOPE</name>
<evidence type="ECO:0000313" key="1">
    <source>
        <dbReference type="EMBL" id="KAG0431418.1"/>
    </source>
</evidence>
<dbReference type="EMBL" id="JABSTQ010009224">
    <property type="protein sequence ID" value="KAG0431418.1"/>
    <property type="molecule type" value="Genomic_DNA"/>
</dbReference>
<reference evidence="1 2" key="1">
    <citation type="journal article" date="2020" name="Cell">
        <title>Large-Scale Comparative Analyses of Tick Genomes Elucidate Their Genetic Diversity and Vector Capacities.</title>
        <authorList>
            <consortium name="Tick Genome and Microbiome Consortium (TIGMIC)"/>
            <person name="Jia N."/>
            <person name="Wang J."/>
            <person name="Shi W."/>
            <person name="Du L."/>
            <person name="Sun Y."/>
            <person name="Zhan W."/>
            <person name="Jiang J.F."/>
            <person name="Wang Q."/>
            <person name="Zhang B."/>
            <person name="Ji P."/>
            <person name="Bell-Sakyi L."/>
            <person name="Cui X.M."/>
            <person name="Yuan T.T."/>
            <person name="Jiang B.G."/>
            <person name="Yang W.F."/>
            <person name="Lam T.T."/>
            <person name="Chang Q.C."/>
            <person name="Ding S.J."/>
            <person name="Wang X.J."/>
            <person name="Zhu J.G."/>
            <person name="Ruan X.D."/>
            <person name="Zhao L."/>
            <person name="Wei J.T."/>
            <person name="Ye R.Z."/>
            <person name="Que T.C."/>
            <person name="Du C.H."/>
            <person name="Zhou Y.H."/>
            <person name="Cheng J.X."/>
            <person name="Dai P.F."/>
            <person name="Guo W.B."/>
            <person name="Han X.H."/>
            <person name="Huang E.J."/>
            <person name="Li L.F."/>
            <person name="Wei W."/>
            <person name="Gao Y.C."/>
            <person name="Liu J.Z."/>
            <person name="Shao H.Z."/>
            <person name="Wang X."/>
            <person name="Wang C.C."/>
            <person name="Yang T.C."/>
            <person name="Huo Q.B."/>
            <person name="Li W."/>
            <person name="Chen H.Y."/>
            <person name="Chen S.E."/>
            <person name="Zhou L.G."/>
            <person name="Ni X.B."/>
            <person name="Tian J.H."/>
            <person name="Sheng Y."/>
            <person name="Liu T."/>
            <person name="Pan Y.S."/>
            <person name="Xia L.Y."/>
            <person name="Li J."/>
            <person name="Zhao F."/>
            <person name="Cao W.C."/>
        </authorList>
    </citation>
    <scope>NUCLEOTIDE SEQUENCE [LARGE SCALE GENOMIC DNA]</scope>
    <source>
        <strain evidence="1">Iper-2018</strain>
    </source>
</reference>
<accession>A0AC60QCH0</accession>